<sequence length="55" mass="6209">ESLIQRFFPRWFFSSGTSSGSYGLLGVILSAEVAPTLVNPEQERNQVVPRDWLII</sequence>
<feature type="non-terminal residue" evidence="1">
    <location>
        <position position="55"/>
    </location>
</feature>
<evidence type="ECO:0000313" key="1">
    <source>
        <dbReference type="EMBL" id="KAJ1171095.1"/>
    </source>
</evidence>
<dbReference type="AlphaFoldDB" id="A0AAV7T3U5"/>
<keyword evidence="2" id="KW-1185">Reference proteome</keyword>
<reference evidence="1" key="1">
    <citation type="journal article" date="2022" name="bioRxiv">
        <title>Sequencing and chromosome-scale assembly of the giantPleurodeles waltlgenome.</title>
        <authorList>
            <person name="Brown T."/>
            <person name="Elewa A."/>
            <person name="Iarovenko S."/>
            <person name="Subramanian E."/>
            <person name="Araus A.J."/>
            <person name="Petzold A."/>
            <person name="Susuki M."/>
            <person name="Suzuki K.-i.T."/>
            <person name="Hayashi T."/>
            <person name="Toyoda A."/>
            <person name="Oliveira C."/>
            <person name="Osipova E."/>
            <person name="Leigh N.D."/>
            <person name="Simon A."/>
            <person name="Yun M.H."/>
        </authorList>
    </citation>
    <scope>NUCLEOTIDE SEQUENCE</scope>
    <source>
        <strain evidence="1">20211129_DDA</strain>
        <tissue evidence="1">Liver</tissue>
    </source>
</reference>
<evidence type="ECO:0000313" key="2">
    <source>
        <dbReference type="Proteomes" id="UP001066276"/>
    </source>
</evidence>
<organism evidence="1 2">
    <name type="scientific">Pleurodeles waltl</name>
    <name type="common">Iberian ribbed newt</name>
    <dbReference type="NCBI Taxonomy" id="8319"/>
    <lineage>
        <taxon>Eukaryota</taxon>
        <taxon>Metazoa</taxon>
        <taxon>Chordata</taxon>
        <taxon>Craniata</taxon>
        <taxon>Vertebrata</taxon>
        <taxon>Euteleostomi</taxon>
        <taxon>Amphibia</taxon>
        <taxon>Batrachia</taxon>
        <taxon>Caudata</taxon>
        <taxon>Salamandroidea</taxon>
        <taxon>Salamandridae</taxon>
        <taxon>Pleurodelinae</taxon>
        <taxon>Pleurodeles</taxon>
    </lineage>
</organism>
<feature type="non-terminal residue" evidence="1">
    <location>
        <position position="1"/>
    </location>
</feature>
<dbReference type="Proteomes" id="UP001066276">
    <property type="component" value="Chromosome 4_1"/>
</dbReference>
<dbReference type="EMBL" id="JANPWB010000007">
    <property type="protein sequence ID" value="KAJ1171095.1"/>
    <property type="molecule type" value="Genomic_DNA"/>
</dbReference>
<accession>A0AAV7T3U5</accession>
<proteinExistence type="predicted"/>
<name>A0AAV7T3U5_PLEWA</name>
<protein>
    <submittedName>
        <fullName evidence="1">Uncharacterized protein</fullName>
    </submittedName>
</protein>
<gene>
    <name evidence="1" type="ORF">NDU88_002966</name>
</gene>
<comment type="caution">
    <text evidence="1">The sequence shown here is derived from an EMBL/GenBank/DDBJ whole genome shotgun (WGS) entry which is preliminary data.</text>
</comment>